<protein>
    <submittedName>
        <fullName evidence="8">Transmembrane and immunoglobulin domain containing 1</fullName>
    </submittedName>
</protein>
<keyword evidence="6" id="KW-0812">Transmembrane</keyword>
<dbReference type="CDD" id="cd00096">
    <property type="entry name" value="Ig"/>
    <property type="match status" value="1"/>
</dbReference>
<keyword evidence="5" id="KW-0393">Immunoglobulin domain</keyword>
<evidence type="ECO:0000256" key="3">
    <source>
        <dbReference type="ARBA" id="ARBA00023157"/>
    </source>
</evidence>
<dbReference type="InterPro" id="IPR051275">
    <property type="entry name" value="Cell_adhesion_signaling"/>
</dbReference>
<accession>A0A3Q3MNK1</accession>
<evidence type="ECO:0000256" key="5">
    <source>
        <dbReference type="ARBA" id="ARBA00023319"/>
    </source>
</evidence>
<dbReference type="OrthoDB" id="6106100at2759"/>
<dbReference type="GO" id="GO:0050839">
    <property type="term" value="F:cell adhesion molecule binding"/>
    <property type="evidence" value="ECO:0007669"/>
    <property type="project" value="TreeGrafter"/>
</dbReference>
<dbReference type="InterPro" id="IPR036179">
    <property type="entry name" value="Ig-like_dom_sf"/>
</dbReference>
<dbReference type="Gene3D" id="2.60.40.10">
    <property type="entry name" value="Immunoglobulins"/>
    <property type="match status" value="2"/>
</dbReference>
<dbReference type="GO" id="GO:0005911">
    <property type="term" value="C:cell-cell junction"/>
    <property type="evidence" value="ECO:0007669"/>
    <property type="project" value="TreeGrafter"/>
</dbReference>
<dbReference type="SUPFAM" id="SSF48726">
    <property type="entry name" value="Immunoglobulin"/>
    <property type="match status" value="2"/>
</dbReference>
<dbReference type="InterPro" id="IPR013783">
    <property type="entry name" value="Ig-like_fold"/>
</dbReference>
<feature type="transmembrane region" description="Helical" evidence="6">
    <location>
        <begin position="280"/>
        <end position="302"/>
    </location>
</feature>
<dbReference type="GO" id="GO:0098609">
    <property type="term" value="P:cell-cell adhesion"/>
    <property type="evidence" value="ECO:0007669"/>
    <property type="project" value="TreeGrafter"/>
</dbReference>
<dbReference type="GeneTree" id="ENSGT00510000048311"/>
<keyword evidence="9" id="KW-1185">Reference proteome</keyword>
<evidence type="ECO:0000313" key="8">
    <source>
        <dbReference type="Ensembl" id="ENSMAMP00000029128.1"/>
    </source>
</evidence>
<evidence type="ECO:0000256" key="2">
    <source>
        <dbReference type="ARBA" id="ARBA00023136"/>
    </source>
</evidence>
<feature type="domain" description="Immunoglobulin" evidence="7">
    <location>
        <begin position="184"/>
        <end position="272"/>
    </location>
</feature>
<dbReference type="Ensembl" id="ENSMAMT00000029877.2">
    <property type="protein sequence ID" value="ENSMAMP00000029128.1"/>
    <property type="gene ID" value="ENSMAMG00000019618.2"/>
</dbReference>
<evidence type="ECO:0000256" key="6">
    <source>
        <dbReference type="SAM" id="Phobius"/>
    </source>
</evidence>
<dbReference type="CTD" id="388364"/>
<organism evidence="8 9">
    <name type="scientific">Mastacembelus armatus</name>
    <name type="common">zig-zag eel</name>
    <dbReference type="NCBI Taxonomy" id="205130"/>
    <lineage>
        <taxon>Eukaryota</taxon>
        <taxon>Metazoa</taxon>
        <taxon>Chordata</taxon>
        <taxon>Craniata</taxon>
        <taxon>Vertebrata</taxon>
        <taxon>Euteleostomi</taxon>
        <taxon>Actinopterygii</taxon>
        <taxon>Neopterygii</taxon>
        <taxon>Teleostei</taxon>
        <taxon>Neoteleostei</taxon>
        <taxon>Acanthomorphata</taxon>
        <taxon>Anabantaria</taxon>
        <taxon>Synbranchiformes</taxon>
        <taxon>Mastacembelidae</taxon>
        <taxon>Mastacembelus</taxon>
    </lineage>
</organism>
<dbReference type="Pfam" id="PF13927">
    <property type="entry name" value="Ig_3"/>
    <property type="match status" value="1"/>
</dbReference>
<comment type="subcellular location">
    <subcellularLocation>
        <location evidence="1">Membrane</location>
        <topology evidence="1">Single-pass type I membrane protein</topology>
    </subcellularLocation>
</comment>
<sequence>MCPQLHVKYIRAPEDSNSPLHPHIHTQESSEVKLRQDTRSFLAALLYQNHMVHQRNSKMKLMFTPPLFHLLLCCATQTFGVKIQSDPILSTDGIIQTELDETVSLLCLLDDDFEGQADEELVWLRNGAVVRLKEDNKKGNSSVCITPVLYEDNGATFTCHLSRNATVKASVTLNVTYRPQLSGSAEVAVEDEATLVMQCDIWANPPVSSISWTLNGKTVDLSAGGFTVTTDAFTSQLTANSVEKSFHEGTYQCTADSPIYGKHSKLFHVTVVEKTIKFPLLPIIAGLVVVCLTAFFAAFSRWKKIAKCCKGK</sequence>
<keyword evidence="6" id="KW-1133">Transmembrane helix</keyword>
<dbReference type="PANTHER" id="PTHR11640:SF31">
    <property type="entry name" value="IRREGULAR CHIASM C-ROUGHEST PROTEIN-RELATED"/>
    <property type="match status" value="1"/>
</dbReference>
<dbReference type="PANTHER" id="PTHR11640">
    <property type="entry name" value="NEPHRIN"/>
    <property type="match status" value="1"/>
</dbReference>
<dbReference type="SMART" id="SM00409">
    <property type="entry name" value="IG"/>
    <property type="match status" value="2"/>
</dbReference>
<dbReference type="GO" id="GO:0005886">
    <property type="term" value="C:plasma membrane"/>
    <property type="evidence" value="ECO:0007669"/>
    <property type="project" value="TreeGrafter"/>
</dbReference>
<dbReference type="STRING" id="205130.ENSMAMP00000029128"/>
<dbReference type="GeneID" id="113143151"/>
<keyword evidence="4" id="KW-0325">Glycoprotein</keyword>
<name>A0A3Q3MNK1_9TELE</name>
<dbReference type="RefSeq" id="XP_026184404.1">
    <property type="nucleotide sequence ID" value="XM_026328619.2"/>
</dbReference>
<dbReference type="InParanoid" id="A0A3Q3MNK1"/>
<evidence type="ECO:0000256" key="4">
    <source>
        <dbReference type="ARBA" id="ARBA00023180"/>
    </source>
</evidence>
<evidence type="ECO:0000313" key="9">
    <source>
        <dbReference type="Proteomes" id="UP000261640"/>
    </source>
</evidence>
<proteinExistence type="predicted"/>
<keyword evidence="3" id="KW-1015">Disulfide bond</keyword>
<evidence type="ECO:0000256" key="1">
    <source>
        <dbReference type="ARBA" id="ARBA00004479"/>
    </source>
</evidence>
<feature type="domain" description="Immunoglobulin" evidence="7">
    <location>
        <begin position="92"/>
        <end position="176"/>
    </location>
</feature>
<reference evidence="8" key="2">
    <citation type="submission" date="2025-09" db="UniProtKB">
        <authorList>
            <consortium name="Ensembl"/>
        </authorList>
    </citation>
    <scope>IDENTIFICATION</scope>
</reference>
<keyword evidence="2 6" id="KW-0472">Membrane</keyword>
<dbReference type="AlphaFoldDB" id="A0A3Q3MNK1"/>
<dbReference type="InterPro" id="IPR003599">
    <property type="entry name" value="Ig_sub"/>
</dbReference>
<evidence type="ECO:0000259" key="7">
    <source>
        <dbReference type="SMART" id="SM00409"/>
    </source>
</evidence>
<reference evidence="8" key="1">
    <citation type="submission" date="2025-08" db="UniProtKB">
        <authorList>
            <consortium name="Ensembl"/>
        </authorList>
    </citation>
    <scope>IDENTIFICATION</scope>
</reference>
<dbReference type="Proteomes" id="UP000261640">
    <property type="component" value="Unplaced"/>
</dbReference>